<evidence type="ECO:0000313" key="2">
    <source>
        <dbReference type="Proteomes" id="UP001331936"/>
    </source>
</evidence>
<dbReference type="Gene3D" id="1.20.59.10">
    <property type="entry name" value="Chorismate mutase"/>
    <property type="match status" value="1"/>
</dbReference>
<dbReference type="NCBIfam" id="TIGR01808">
    <property type="entry name" value="CM_M_hiGC-arch"/>
    <property type="match status" value="1"/>
</dbReference>
<feature type="non-terminal residue" evidence="1">
    <location>
        <position position="1"/>
    </location>
</feature>
<dbReference type="InterPro" id="IPR036979">
    <property type="entry name" value="CM_dom_sf"/>
</dbReference>
<evidence type="ECO:0000313" key="1">
    <source>
        <dbReference type="EMBL" id="MEE2034771.1"/>
    </source>
</evidence>
<proteinExistence type="predicted"/>
<keyword evidence="2" id="KW-1185">Reference proteome</keyword>
<sequence length="72" mass="8112">MFDQLQELDAQILDAIKRRSELSEQIGDAARMCSATREAQSQEMGVLDRFAELGADGRTLAMTLLRLGRTRR</sequence>
<dbReference type="GO" id="GO:0004106">
    <property type="term" value="F:chorismate mutase activity"/>
    <property type="evidence" value="ECO:0007669"/>
    <property type="project" value="UniProtKB-EC"/>
</dbReference>
<reference evidence="1 2" key="1">
    <citation type="submission" date="2023-08" db="EMBL/GenBank/DDBJ databases">
        <authorList>
            <person name="Girao M."/>
            <person name="Carvalho M.F."/>
        </authorList>
    </citation>
    <scope>NUCLEOTIDE SEQUENCE [LARGE SCALE GENOMIC DNA]</scope>
    <source>
        <strain evidence="1 2">CC-R104</strain>
    </source>
</reference>
<gene>
    <name evidence="1" type="ORF">Q8814_22110</name>
</gene>
<dbReference type="InterPro" id="IPR036263">
    <property type="entry name" value="Chorismate_II_sf"/>
</dbReference>
<organism evidence="1 2">
    <name type="scientific">Rhodococcus chondri</name>
    <dbReference type="NCBI Taxonomy" id="3065941"/>
    <lineage>
        <taxon>Bacteria</taxon>
        <taxon>Bacillati</taxon>
        <taxon>Actinomycetota</taxon>
        <taxon>Actinomycetes</taxon>
        <taxon>Mycobacteriales</taxon>
        <taxon>Nocardiaceae</taxon>
        <taxon>Rhodococcus</taxon>
    </lineage>
</organism>
<name>A0ABU7JXN1_9NOCA</name>
<dbReference type="RefSeq" id="WP_330154129.1">
    <property type="nucleotide sequence ID" value="NZ_JAUZMZ010000183.1"/>
</dbReference>
<comment type="caution">
    <text evidence="1">The sequence shown here is derived from an EMBL/GenBank/DDBJ whole genome shotgun (WGS) entry which is preliminary data.</text>
</comment>
<accession>A0ABU7JXN1</accession>
<keyword evidence="1" id="KW-0413">Isomerase</keyword>
<dbReference type="EC" id="5.4.99.5" evidence="1"/>
<dbReference type="InterPro" id="IPR010958">
    <property type="entry name" value="Chorismate_mutase_highGC-bac"/>
</dbReference>
<dbReference type="Proteomes" id="UP001331936">
    <property type="component" value="Unassembled WGS sequence"/>
</dbReference>
<dbReference type="SUPFAM" id="SSF48600">
    <property type="entry name" value="Chorismate mutase II"/>
    <property type="match status" value="1"/>
</dbReference>
<dbReference type="EMBL" id="JAUZMZ010000183">
    <property type="protein sequence ID" value="MEE2034771.1"/>
    <property type="molecule type" value="Genomic_DNA"/>
</dbReference>
<protein>
    <submittedName>
        <fullName evidence="1">Chorismate mutase</fullName>
        <ecNumber evidence="1">5.4.99.5</ecNumber>
    </submittedName>
</protein>